<dbReference type="InterPro" id="IPR036513">
    <property type="entry name" value="STAS_dom_sf"/>
</dbReference>
<keyword evidence="2 5" id="KW-0812">Transmembrane</keyword>
<feature type="transmembrane region" description="Helical" evidence="5">
    <location>
        <begin position="231"/>
        <end position="251"/>
    </location>
</feature>
<feature type="transmembrane region" description="Helical" evidence="5">
    <location>
        <begin position="207"/>
        <end position="225"/>
    </location>
</feature>
<dbReference type="Proteomes" id="UP000721844">
    <property type="component" value="Unassembled WGS sequence"/>
</dbReference>
<dbReference type="Gene3D" id="3.30.750.24">
    <property type="entry name" value="STAS domain"/>
    <property type="match status" value="1"/>
</dbReference>
<dbReference type="AlphaFoldDB" id="A0A963Z6Q2"/>
<evidence type="ECO:0000256" key="2">
    <source>
        <dbReference type="ARBA" id="ARBA00022692"/>
    </source>
</evidence>
<dbReference type="PANTHER" id="PTHR11814">
    <property type="entry name" value="SULFATE TRANSPORTER"/>
    <property type="match status" value="1"/>
</dbReference>
<evidence type="ECO:0000313" key="8">
    <source>
        <dbReference type="Proteomes" id="UP000721844"/>
    </source>
</evidence>
<accession>A0A963Z6Q2</accession>
<feature type="transmembrane region" description="Helical" evidence="5">
    <location>
        <begin position="88"/>
        <end position="104"/>
    </location>
</feature>
<evidence type="ECO:0000256" key="5">
    <source>
        <dbReference type="SAM" id="Phobius"/>
    </source>
</evidence>
<feature type="transmembrane region" description="Helical" evidence="5">
    <location>
        <begin position="331"/>
        <end position="348"/>
    </location>
</feature>
<dbReference type="Pfam" id="PF01740">
    <property type="entry name" value="STAS"/>
    <property type="match status" value="1"/>
</dbReference>
<keyword evidence="4 5" id="KW-0472">Membrane</keyword>
<sequence length="564" mass="58021">MTIPTAKARKSAGYPWIFSGLRGFSPSWLPHDLAAGLLLTAIAVPEQIATARLAGMPPEAGLVAFVAATIAFVMVGANRFLSVGADSTIAPIIAGSLVALAAVGSTQYQALAAILAIMVGVILSLAALFRAGWIADLLSIPVTTGFLAGIAIHIGLRELPPLLGLTGDDASLTALLHQANAINPYALALGLGACATTVLTERLAPRLPGALFAVLLGGAAVRLFHLQAAGVTMLAALPGVALHAPAWRGLALIDLARLVPLALIIALICMMQTATVVRSFSQSEGPLAAVMPNVLGVGLGSILSGCAGAFPVNASPPRTAAIVEGGGRSQLASLVAAGLVVLLLVAGGDFLRYVPLPALAGILTAIAIRLFRLREMMRIARQGGAEIYLVGFSAILVILLPIEIGMLASIALSLIQSIYGVARPRAVELAHLPGTTVWWPPSPGEQGESIPGILVFAIGAPVNFTNALYICRQLDALIAQAPSPLHLVVLEASGVTEIDYTGATILMAELASLRQRGTKVALARLAAAKAQDAARRTGLIASIGADRVFHTVEDAVRHASKITR</sequence>
<feature type="transmembrane region" description="Helical" evidence="5">
    <location>
        <begin position="354"/>
        <end position="371"/>
    </location>
</feature>
<dbReference type="EMBL" id="JAESVA010000014">
    <property type="protein sequence ID" value="MCB8883511.1"/>
    <property type="molecule type" value="Genomic_DNA"/>
</dbReference>
<feature type="domain" description="STAS" evidence="6">
    <location>
        <begin position="451"/>
        <end position="559"/>
    </location>
</feature>
<gene>
    <name evidence="7" type="ORF">ACELLULO517_24905</name>
</gene>
<feature type="transmembrane region" description="Helical" evidence="5">
    <location>
        <begin position="60"/>
        <end position="81"/>
    </location>
</feature>
<evidence type="ECO:0000313" key="7">
    <source>
        <dbReference type="EMBL" id="MCB8883511.1"/>
    </source>
</evidence>
<reference evidence="7 8" key="1">
    <citation type="journal article" date="2021" name="Microorganisms">
        <title>Acidisoma silvae sp. nov. and Acidisomacellulosilytica sp. nov., Two Acidophilic Bacteria Isolated from Decaying Wood, Hydrolyzing Cellulose and Producing Poly-3-hydroxybutyrate.</title>
        <authorList>
            <person name="Mieszkin S."/>
            <person name="Pouder E."/>
            <person name="Uroz S."/>
            <person name="Simon-Colin C."/>
            <person name="Alain K."/>
        </authorList>
    </citation>
    <scope>NUCLEOTIDE SEQUENCE [LARGE SCALE GENOMIC DNA]</scope>
    <source>
        <strain evidence="7 8">HW T5.17</strain>
    </source>
</reference>
<dbReference type="InterPro" id="IPR001902">
    <property type="entry name" value="SLC26A/SulP_fam"/>
</dbReference>
<evidence type="ECO:0000256" key="3">
    <source>
        <dbReference type="ARBA" id="ARBA00022989"/>
    </source>
</evidence>
<feature type="transmembrane region" description="Helical" evidence="5">
    <location>
        <begin position="136"/>
        <end position="156"/>
    </location>
</feature>
<name>A0A963Z6Q2_9PROT</name>
<feature type="transmembrane region" description="Helical" evidence="5">
    <location>
        <begin position="258"/>
        <end position="277"/>
    </location>
</feature>
<comment type="subcellular location">
    <subcellularLocation>
        <location evidence="1">Membrane</location>
        <topology evidence="1">Multi-pass membrane protein</topology>
    </subcellularLocation>
</comment>
<dbReference type="Pfam" id="PF00916">
    <property type="entry name" value="Sulfate_transp"/>
    <property type="match status" value="1"/>
</dbReference>
<dbReference type="PROSITE" id="PS50801">
    <property type="entry name" value="STAS"/>
    <property type="match status" value="1"/>
</dbReference>
<dbReference type="CDD" id="cd07042">
    <property type="entry name" value="STAS_SulP_like_sulfate_transporter"/>
    <property type="match status" value="1"/>
</dbReference>
<dbReference type="GO" id="GO:0016020">
    <property type="term" value="C:membrane"/>
    <property type="evidence" value="ECO:0007669"/>
    <property type="project" value="UniProtKB-SubCell"/>
</dbReference>
<keyword evidence="3 5" id="KW-1133">Transmembrane helix</keyword>
<feature type="transmembrane region" description="Helical" evidence="5">
    <location>
        <begin position="289"/>
        <end position="310"/>
    </location>
</feature>
<keyword evidence="8" id="KW-1185">Reference proteome</keyword>
<dbReference type="RefSeq" id="WP_227310168.1">
    <property type="nucleotide sequence ID" value="NZ_JAESVA010000014.1"/>
</dbReference>
<dbReference type="SUPFAM" id="SSF52091">
    <property type="entry name" value="SpoIIaa-like"/>
    <property type="match status" value="1"/>
</dbReference>
<feature type="transmembrane region" description="Helical" evidence="5">
    <location>
        <begin position="110"/>
        <end position="129"/>
    </location>
</feature>
<dbReference type="InterPro" id="IPR011547">
    <property type="entry name" value="SLC26A/SulP_dom"/>
</dbReference>
<protein>
    <submittedName>
        <fullName evidence="7">SulP family inorganic anion transporter</fullName>
    </submittedName>
</protein>
<evidence type="ECO:0000259" key="6">
    <source>
        <dbReference type="PROSITE" id="PS50801"/>
    </source>
</evidence>
<dbReference type="InterPro" id="IPR002645">
    <property type="entry name" value="STAS_dom"/>
</dbReference>
<evidence type="ECO:0000256" key="1">
    <source>
        <dbReference type="ARBA" id="ARBA00004141"/>
    </source>
</evidence>
<comment type="caution">
    <text evidence="7">The sequence shown here is derived from an EMBL/GenBank/DDBJ whole genome shotgun (WGS) entry which is preliminary data.</text>
</comment>
<organism evidence="7 8">
    <name type="scientific">Acidisoma cellulosilyticum</name>
    <dbReference type="NCBI Taxonomy" id="2802395"/>
    <lineage>
        <taxon>Bacteria</taxon>
        <taxon>Pseudomonadati</taxon>
        <taxon>Pseudomonadota</taxon>
        <taxon>Alphaproteobacteria</taxon>
        <taxon>Acetobacterales</taxon>
        <taxon>Acidocellaceae</taxon>
        <taxon>Acidisoma</taxon>
    </lineage>
</organism>
<feature type="transmembrane region" description="Helical" evidence="5">
    <location>
        <begin position="387"/>
        <end position="415"/>
    </location>
</feature>
<dbReference type="GO" id="GO:0055085">
    <property type="term" value="P:transmembrane transport"/>
    <property type="evidence" value="ECO:0007669"/>
    <property type="project" value="InterPro"/>
</dbReference>
<evidence type="ECO:0000256" key="4">
    <source>
        <dbReference type="ARBA" id="ARBA00023136"/>
    </source>
</evidence>
<proteinExistence type="predicted"/>